<feature type="compositionally biased region" description="Acidic residues" evidence="1">
    <location>
        <begin position="558"/>
        <end position="581"/>
    </location>
</feature>
<dbReference type="EMBL" id="MU839012">
    <property type="protein sequence ID" value="KAK1766322.1"/>
    <property type="molecule type" value="Genomic_DNA"/>
</dbReference>
<dbReference type="GeneID" id="85305133"/>
<reference evidence="2" key="1">
    <citation type="submission" date="2023-06" db="EMBL/GenBank/DDBJ databases">
        <title>Genome-scale phylogeny and comparative genomics of the fungal order Sordariales.</title>
        <authorList>
            <consortium name="Lawrence Berkeley National Laboratory"/>
            <person name="Hensen N."/>
            <person name="Bonometti L."/>
            <person name="Westerberg I."/>
            <person name="Brannstrom I.O."/>
            <person name="Guillou S."/>
            <person name="Cros-Aarteil S."/>
            <person name="Calhoun S."/>
            <person name="Haridas S."/>
            <person name="Kuo A."/>
            <person name="Mondo S."/>
            <person name="Pangilinan J."/>
            <person name="Riley R."/>
            <person name="Labutti K."/>
            <person name="Andreopoulos B."/>
            <person name="Lipzen A."/>
            <person name="Chen C."/>
            <person name="Yanf M."/>
            <person name="Daum C."/>
            <person name="Ng V."/>
            <person name="Clum A."/>
            <person name="Steindorff A."/>
            <person name="Ohm R."/>
            <person name="Martin F."/>
            <person name="Silar P."/>
            <person name="Natvig D."/>
            <person name="Lalanne C."/>
            <person name="Gautier V."/>
            <person name="Ament-Velasquez S.L."/>
            <person name="Kruys A."/>
            <person name="Hutchinson M.I."/>
            <person name="Powell A.J."/>
            <person name="Barry K."/>
            <person name="Miller A.N."/>
            <person name="Grigoriev I.V."/>
            <person name="Debuchy R."/>
            <person name="Gladieux P."/>
            <person name="Thoren M.H."/>
            <person name="Johannesson H."/>
        </authorList>
    </citation>
    <scope>NUCLEOTIDE SEQUENCE</scope>
    <source>
        <strain evidence="2">8032-3</strain>
    </source>
</reference>
<organism evidence="2 3">
    <name type="scientific">Phialemonium atrogriseum</name>
    <dbReference type="NCBI Taxonomy" id="1093897"/>
    <lineage>
        <taxon>Eukaryota</taxon>
        <taxon>Fungi</taxon>
        <taxon>Dikarya</taxon>
        <taxon>Ascomycota</taxon>
        <taxon>Pezizomycotina</taxon>
        <taxon>Sordariomycetes</taxon>
        <taxon>Sordariomycetidae</taxon>
        <taxon>Cephalothecales</taxon>
        <taxon>Cephalothecaceae</taxon>
        <taxon>Phialemonium</taxon>
    </lineage>
</organism>
<accession>A0AAJ0BYQ7</accession>
<feature type="region of interest" description="Disordered" evidence="1">
    <location>
        <begin position="543"/>
        <end position="592"/>
    </location>
</feature>
<gene>
    <name evidence="2" type="ORF">QBC33DRAFT_116863</name>
</gene>
<comment type="caution">
    <text evidence="2">The sequence shown here is derived from an EMBL/GenBank/DDBJ whole genome shotgun (WGS) entry which is preliminary data.</text>
</comment>
<feature type="compositionally biased region" description="Basic and acidic residues" evidence="1">
    <location>
        <begin position="544"/>
        <end position="557"/>
    </location>
</feature>
<evidence type="ECO:0000313" key="3">
    <source>
        <dbReference type="Proteomes" id="UP001244011"/>
    </source>
</evidence>
<evidence type="ECO:0000256" key="1">
    <source>
        <dbReference type="SAM" id="MobiDB-lite"/>
    </source>
</evidence>
<name>A0AAJ0BYQ7_9PEZI</name>
<proteinExistence type="predicted"/>
<protein>
    <submittedName>
        <fullName evidence="2">Uncharacterized protein</fullName>
    </submittedName>
</protein>
<dbReference type="RefSeq" id="XP_060282535.1">
    <property type="nucleotide sequence ID" value="XM_060421946.1"/>
</dbReference>
<evidence type="ECO:0000313" key="2">
    <source>
        <dbReference type="EMBL" id="KAK1766322.1"/>
    </source>
</evidence>
<dbReference type="Proteomes" id="UP001244011">
    <property type="component" value="Unassembled WGS sequence"/>
</dbReference>
<keyword evidence="3" id="KW-1185">Reference proteome</keyword>
<sequence>MASTSGPTCIATQSVARDSLLTPVKRRRTRVSYSPVKTPKAVVLPARRKSMTLDNPVTPIQESILSNAALDFEEFSFWGPDGSLSTANISTEYNNALKRYLNHHYNVVEILYCDHFLVLGCEGELPPDDKRPFSIAGCIAIWKTEDEVRFDPHIGELGWGEPIQIDPAIRDKLHQHQAVPDEVLLYLANYVFPDCEAISMMWDGLVVELPKTSDEDFAKRIQTLPMDIERAAVHLTFHNGPLPNTPRRALAVKPKPARLDTLVADETDYVQADGKFYPGAMINSIAKNGQVYSSISAGVLVSKGQQQRLTCSFHNWEDHAKTYPGIFGGRDAESRRLFQVVQGMVNGNPGTPVGIVTERVGDTDIALAQLDNGIVFENTFMETNAIAKTLVHSKFQSMRDVYVIDSFVTGQQFLKGFGQRAVFERRAGRPHPHLYSPAGAEHLAPPHTVAYIRAKQGVFTTNAPVMTKEPHIRDSVCGTVLLRCKDGKRQKDTQKQVLERGEVCAMMHFADLQSKTAKKANDFLIYADAFDPLIDAGWEIVPPAERENQGEAKNDAEEAKEEEEAAKEEEEEEEEEAEFSLEESPTKRRRVL</sequence>
<dbReference type="AlphaFoldDB" id="A0AAJ0BYQ7"/>